<keyword evidence="3" id="KW-1185">Reference proteome</keyword>
<organism evidence="2 3">
    <name type="scientific">Mycoplana azooxidifex</name>
    <dbReference type="NCBI Taxonomy" id="1636188"/>
    <lineage>
        <taxon>Bacteria</taxon>
        <taxon>Pseudomonadati</taxon>
        <taxon>Pseudomonadota</taxon>
        <taxon>Alphaproteobacteria</taxon>
        <taxon>Hyphomicrobiales</taxon>
        <taxon>Rhizobiaceae</taxon>
        <taxon>Mycoplana</taxon>
    </lineage>
</organism>
<dbReference type="RefSeq" id="WP_183805505.1">
    <property type="nucleotide sequence ID" value="NZ_JACIEE010000006.1"/>
</dbReference>
<dbReference type="PROSITE" id="PS51257">
    <property type="entry name" value="PROKAR_LIPOPROTEIN"/>
    <property type="match status" value="1"/>
</dbReference>
<feature type="chain" id="PRO_5031096454" description="SHOCT domain-containing protein" evidence="1">
    <location>
        <begin position="22"/>
        <end position="114"/>
    </location>
</feature>
<evidence type="ECO:0000256" key="1">
    <source>
        <dbReference type="SAM" id="SignalP"/>
    </source>
</evidence>
<protein>
    <recommendedName>
        <fullName evidence="4">SHOCT domain-containing protein</fullName>
    </recommendedName>
</protein>
<comment type="caution">
    <text evidence="2">The sequence shown here is derived from an EMBL/GenBank/DDBJ whole genome shotgun (WGS) entry which is preliminary data.</text>
</comment>
<feature type="signal peptide" evidence="1">
    <location>
        <begin position="1"/>
        <end position="21"/>
    </location>
</feature>
<accession>A0A7W6GLB3</accession>
<evidence type="ECO:0000313" key="2">
    <source>
        <dbReference type="EMBL" id="MBB3977734.1"/>
    </source>
</evidence>
<dbReference type="EMBL" id="JACIEE010000006">
    <property type="protein sequence ID" value="MBB3977734.1"/>
    <property type="molecule type" value="Genomic_DNA"/>
</dbReference>
<dbReference type="AlphaFoldDB" id="A0A7W6GLB3"/>
<name>A0A7W6GLB3_9HYPH</name>
<sequence>MAYDLRRLGAAVAIGSALAVAAGCTSTSTTTTNAQIANPGADRTATFPDITARVQAATVQMSNEEAAKISARVSGLAARRRAGTISEAEYRRQMAEMDTLAQNHGADTLKEIQN</sequence>
<dbReference type="Proteomes" id="UP000574761">
    <property type="component" value="Unassembled WGS sequence"/>
</dbReference>
<evidence type="ECO:0000313" key="3">
    <source>
        <dbReference type="Proteomes" id="UP000574761"/>
    </source>
</evidence>
<keyword evidence="1" id="KW-0732">Signal</keyword>
<reference evidence="2 3" key="1">
    <citation type="submission" date="2020-08" db="EMBL/GenBank/DDBJ databases">
        <title>Genomic Encyclopedia of Type Strains, Phase IV (KMG-IV): sequencing the most valuable type-strain genomes for metagenomic binning, comparative biology and taxonomic classification.</title>
        <authorList>
            <person name="Goeker M."/>
        </authorList>
    </citation>
    <scope>NUCLEOTIDE SEQUENCE [LARGE SCALE GENOMIC DNA]</scope>
    <source>
        <strain evidence="2 3">DSM 100211</strain>
    </source>
</reference>
<gene>
    <name evidence="2" type="ORF">GGQ64_002948</name>
</gene>
<evidence type="ECO:0008006" key="4">
    <source>
        <dbReference type="Google" id="ProtNLM"/>
    </source>
</evidence>
<proteinExistence type="predicted"/>